<gene>
    <name evidence="2" type="ORF">LL252_10995</name>
</gene>
<evidence type="ECO:0000256" key="1">
    <source>
        <dbReference type="SAM" id="Phobius"/>
    </source>
</evidence>
<comment type="caution">
    <text evidence="2">The sequence shown here is derived from an EMBL/GenBank/DDBJ whole genome shotgun (WGS) entry which is preliminary data.</text>
</comment>
<dbReference type="EMBL" id="JAJGNA010000012">
    <property type="protein sequence ID" value="MCC4309098.1"/>
    <property type="molecule type" value="Genomic_DNA"/>
</dbReference>
<feature type="transmembrane region" description="Helical" evidence="1">
    <location>
        <begin position="20"/>
        <end position="47"/>
    </location>
</feature>
<proteinExistence type="predicted"/>
<keyword evidence="1" id="KW-0812">Transmembrane</keyword>
<keyword evidence="1" id="KW-1133">Transmembrane helix</keyword>
<feature type="transmembrane region" description="Helical" evidence="1">
    <location>
        <begin position="92"/>
        <end position="116"/>
    </location>
</feature>
<reference evidence="2" key="1">
    <citation type="submission" date="2021-10" db="EMBL/GenBank/DDBJ databases">
        <title>The diversity and Nitrogen Metabolism of Culturable Nitrate-Utilizing Bacteria Within the Oxygen Minimum Zone of the Changjiang (Yangtze River)Estuary.</title>
        <authorList>
            <person name="Zhang D."/>
            <person name="Zheng J."/>
            <person name="Liu S."/>
            <person name="He W."/>
        </authorList>
    </citation>
    <scope>NUCLEOTIDE SEQUENCE</scope>
    <source>
        <strain evidence="2">FXH-223</strain>
    </source>
</reference>
<accession>A0A9Q3UNQ9</accession>
<evidence type="ECO:0000313" key="3">
    <source>
        <dbReference type="Proteomes" id="UP001108027"/>
    </source>
</evidence>
<keyword evidence="1" id="KW-0472">Membrane</keyword>
<dbReference type="RefSeq" id="WP_228234044.1">
    <property type="nucleotide sequence ID" value="NZ_JAJGNA010000012.1"/>
</dbReference>
<name>A0A9Q3UNQ9_9GAMM</name>
<organism evidence="2 3">
    <name type="scientific">Alloalcanivorax marinus</name>
    <dbReference type="NCBI Taxonomy" id="1177169"/>
    <lineage>
        <taxon>Bacteria</taxon>
        <taxon>Pseudomonadati</taxon>
        <taxon>Pseudomonadota</taxon>
        <taxon>Gammaproteobacteria</taxon>
        <taxon>Oceanospirillales</taxon>
        <taxon>Alcanivoracaceae</taxon>
        <taxon>Alloalcanivorax</taxon>
    </lineage>
</organism>
<dbReference type="AlphaFoldDB" id="A0A9Q3UNQ9"/>
<dbReference type="Proteomes" id="UP001108027">
    <property type="component" value="Unassembled WGS sequence"/>
</dbReference>
<protein>
    <submittedName>
        <fullName evidence="2">Uncharacterized protein</fullName>
    </submittedName>
</protein>
<feature type="transmembrane region" description="Helical" evidence="1">
    <location>
        <begin position="59"/>
        <end position="80"/>
    </location>
</feature>
<sequence length="155" mass="16631">MNRTAKRRHGGKMPWTQLYLHGLGVSVSHNAQAFGFSILITVSYGVVSSVADQPTPFQLIGFALSAVASLSFLNLMVAFLKRDEPDDSERTPVLLVATATDFISVGAGLAAAFGVAKAFENWMCWLVAPFAAGLIYCLVQGLQIAVARRGADIRE</sequence>
<keyword evidence="3" id="KW-1185">Reference proteome</keyword>
<feature type="transmembrane region" description="Helical" evidence="1">
    <location>
        <begin position="122"/>
        <end position="139"/>
    </location>
</feature>
<evidence type="ECO:0000313" key="2">
    <source>
        <dbReference type="EMBL" id="MCC4309098.1"/>
    </source>
</evidence>